<proteinExistence type="inferred from homology"/>
<comment type="similarity">
    <text evidence="1 5">Belongs to the bacterial ribosomal protein bL27 family.</text>
</comment>
<dbReference type="HAMAP" id="MF_00539">
    <property type="entry name" value="Ribosomal_bL27"/>
    <property type="match status" value="1"/>
</dbReference>
<dbReference type="Proteomes" id="UP001358324">
    <property type="component" value="Unassembled WGS sequence"/>
</dbReference>
<organism evidence="6 7">
    <name type="scientific">Luteimonas flava</name>
    <dbReference type="NCBI Taxonomy" id="3115822"/>
    <lineage>
        <taxon>Bacteria</taxon>
        <taxon>Pseudomonadati</taxon>
        <taxon>Pseudomonadota</taxon>
        <taxon>Gammaproteobacteria</taxon>
        <taxon>Lysobacterales</taxon>
        <taxon>Lysobacteraceae</taxon>
        <taxon>Luteimonas</taxon>
    </lineage>
</organism>
<evidence type="ECO:0000256" key="1">
    <source>
        <dbReference type="ARBA" id="ARBA00010797"/>
    </source>
</evidence>
<dbReference type="SUPFAM" id="SSF110324">
    <property type="entry name" value="Ribosomal L27 protein-like"/>
    <property type="match status" value="1"/>
</dbReference>
<dbReference type="Gene3D" id="2.40.50.100">
    <property type="match status" value="1"/>
</dbReference>
<dbReference type="RefSeq" id="WP_332076798.1">
    <property type="nucleotide sequence ID" value="NZ_JAZHBM010000001.1"/>
</dbReference>
<reference evidence="6 7" key="1">
    <citation type="submission" date="2024-01" db="EMBL/GenBank/DDBJ databases">
        <title>Novel species of the genus Luteimonas isolated from rivers.</title>
        <authorList>
            <person name="Lu H."/>
        </authorList>
    </citation>
    <scope>NUCLEOTIDE SEQUENCE [LARGE SCALE GENOMIC DNA]</scope>
    <source>
        <strain evidence="6 7">SMYT11W</strain>
    </source>
</reference>
<dbReference type="PANTHER" id="PTHR15893:SF0">
    <property type="entry name" value="LARGE RIBOSOMAL SUBUNIT PROTEIN BL27M"/>
    <property type="match status" value="1"/>
</dbReference>
<evidence type="ECO:0000256" key="3">
    <source>
        <dbReference type="ARBA" id="ARBA00023274"/>
    </source>
</evidence>
<comment type="caution">
    <text evidence="6">The sequence shown here is derived from an EMBL/GenBank/DDBJ whole genome shotgun (WGS) entry which is preliminary data.</text>
</comment>
<name>A0ABU7WC02_9GAMM</name>
<evidence type="ECO:0000256" key="2">
    <source>
        <dbReference type="ARBA" id="ARBA00022980"/>
    </source>
</evidence>
<dbReference type="Pfam" id="PF01016">
    <property type="entry name" value="Ribosomal_L27"/>
    <property type="match status" value="1"/>
</dbReference>
<dbReference type="NCBIfam" id="TIGR00062">
    <property type="entry name" value="L27"/>
    <property type="match status" value="1"/>
</dbReference>
<gene>
    <name evidence="5 6" type="primary">rpmA</name>
    <name evidence="6" type="ORF">V3391_02265</name>
</gene>
<keyword evidence="2 5" id="KW-0689">Ribosomal protein</keyword>
<dbReference type="PROSITE" id="PS00831">
    <property type="entry name" value="RIBOSOMAL_L27"/>
    <property type="match status" value="1"/>
</dbReference>
<sequence>MAHKKGVGSSRNGRDSNPKYLGVKIYGGQAIEAGNIIVRQRGTQFHPGAGVGLGRDHTLFALVDGTVNFGTKGPKNRRTVSVLAEA</sequence>
<evidence type="ECO:0000256" key="4">
    <source>
        <dbReference type="ARBA" id="ARBA00035175"/>
    </source>
</evidence>
<accession>A0ABU7WC02</accession>
<evidence type="ECO:0000256" key="5">
    <source>
        <dbReference type="HAMAP-Rule" id="MF_00539"/>
    </source>
</evidence>
<dbReference type="PRINTS" id="PR00063">
    <property type="entry name" value="RIBOSOMALL27"/>
</dbReference>
<dbReference type="PANTHER" id="PTHR15893">
    <property type="entry name" value="RIBOSOMAL PROTEIN L27"/>
    <property type="match status" value="1"/>
</dbReference>
<dbReference type="EMBL" id="JAZHBM010000001">
    <property type="protein sequence ID" value="MEF3081040.1"/>
    <property type="molecule type" value="Genomic_DNA"/>
</dbReference>
<evidence type="ECO:0000313" key="6">
    <source>
        <dbReference type="EMBL" id="MEF3081040.1"/>
    </source>
</evidence>
<dbReference type="GO" id="GO:0005840">
    <property type="term" value="C:ribosome"/>
    <property type="evidence" value="ECO:0007669"/>
    <property type="project" value="UniProtKB-KW"/>
</dbReference>
<keyword evidence="3 5" id="KW-0687">Ribonucleoprotein</keyword>
<keyword evidence="7" id="KW-1185">Reference proteome</keyword>
<evidence type="ECO:0000313" key="7">
    <source>
        <dbReference type="Proteomes" id="UP001358324"/>
    </source>
</evidence>
<dbReference type="InterPro" id="IPR001684">
    <property type="entry name" value="Ribosomal_bL27"/>
</dbReference>
<protein>
    <recommendedName>
        <fullName evidence="4 5">Large ribosomal subunit protein bL27</fullName>
    </recommendedName>
</protein>
<dbReference type="InterPro" id="IPR018261">
    <property type="entry name" value="Ribosomal_bL27_CS"/>
</dbReference>